<evidence type="ECO:0000313" key="5">
    <source>
        <dbReference type="EMBL" id="CAB4793939.1"/>
    </source>
</evidence>
<protein>
    <submittedName>
        <fullName evidence="6">Unannotated protein</fullName>
    </submittedName>
</protein>
<evidence type="ECO:0000313" key="1">
    <source>
        <dbReference type="EMBL" id="CAB4580724.1"/>
    </source>
</evidence>
<dbReference type="EMBL" id="CAFBPG010000008">
    <property type="protein sequence ID" value="CAB5003739.1"/>
    <property type="molecule type" value="Genomic_DNA"/>
</dbReference>
<reference evidence="6" key="1">
    <citation type="submission" date="2020-05" db="EMBL/GenBank/DDBJ databases">
        <authorList>
            <person name="Chiriac C."/>
            <person name="Salcher M."/>
            <person name="Ghai R."/>
            <person name="Kavagutti S V."/>
        </authorList>
    </citation>
    <scope>NUCLEOTIDE SEQUENCE</scope>
</reference>
<evidence type="ECO:0000313" key="6">
    <source>
        <dbReference type="EMBL" id="CAB4849714.1"/>
    </source>
</evidence>
<dbReference type="EMBL" id="CAEZZZ010000011">
    <property type="protein sequence ID" value="CAB4775118.1"/>
    <property type="molecule type" value="Genomic_DNA"/>
</dbReference>
<organism evidence="6">
    <name type="scientific">freshwater metagenome</name>
    <dbReference type="NCBI Taxonomy" id="449393"/>
    <lineage>
        <taxon>unclassified sequences</taxon>
        <taxon>metagenomes</taxon>
        <taxon>ecological metagenomes</taxon>
    </lineage>
</organism>
<evidence type="ECO:0000313" key="8">
    <source>
        <dbReference type="EMBL" id="CAB4968492.1"/>
    </source>
</evidence>
<dbReference type="EMBL" id="CAFBMI010000012">
    <property type="protein sequence ID" value="CAB4893696.1"/>
    <property type="molecule type" value="Genomic_DNA"/>
</dbReference>
<evidence type="ECO:0000313" key="3">
    <source>
        <dbReference type="EMBL" id="CAB4702688.1"/>
    </source>
</evidence>
<evidence type="ECO:0000313" key="2">
    <source>
        <dbReference type="EMBL" id="CAB4672809.1"/>
    </source>
</evidence>
<evidence type="ECO:0000313" key="4">
    <source>
        <dbReference type="EMBL" id="CAB4775118.1"/>
    </source>
</evidence>
<dbReference type="EMBL" id="CAEZUA010000004">
    <property type="protein sequence ID" value="CAB4580724.1"/>
    <property type="molecule type" value="Genomic_DNA"/>
</dbReference>
<evidence type="ECO:0000313" key="7">
    <source>
        <dbReference type="EMBL" id="CAB4893696.1"/>
    </source>
</evidence>
<evidence type="ECO:0000313" key="9">
    <source>
        <dbReference type="EMBL" id="CAB5003739.1"/>
    </source>
</evidence>
<dbReference type="EMBL" id="CAFAAR010000002">
    <property type="protein sequence ID" value="CAB4793939.1"/>
    <property type="molecule type" value="Genomic_DNA"/>
</dbReference>
<sequence>MSPAQTSPINCIEVLNAVILLIDGEIEETSQVQAIENHIQVCLPCRSEISHEKRMHQMLHEMLTRSCCEKAPQELHDELARKLSAQSSGMSEVITEIKMTEISIQIDEFGQIEHREITIESTQEYRLPRED</sequence>
<dbReference type="AlphaFoldDB" id="A0A6J7BXX0"/>
<name>A0A6J7BXX0_9ZZZZ</name>
<dbReference type="EMBL" id="CAFBJH010000028">
    <property type="protein sequence ID" value="CAB4849714.1"/>
    <property type="molecule type" value="Genomic_DNA"/>
</dbReference>
<gene>
    <name evidence="1" type="ORF">UFOPK1773_00135</name>
    <name evidence="2" type="ORF">UFOPK2288_01123</name>
    <name evidence="3" type="ORF">UFOPK2589_00920</name>
    <name evidence="4" type="ORF">UFOPK2931_00384</name>
    <name evidence="5" type="ORF">UFOPK3056_00040</name>
    <name evidence="6" type="ORF">UFOPK3287_00604</name>
    <name evidence="7" type="ORF">UFOPK3558_00279</name>
    <name evidence="8" type="ORF">UFOPK3916_00102</name>
    <name evidence="9" type="ORF">UFOPK4074_00201</name>
    <name evidence="10" type="ORF">UFOPK4372_00042</name>
</gene>
<evidence type="ECO:0000313" key="10">
    <source>
        <dbReference type="EMBL" id="CAB5069722.1"/>
    </source>
</evidence>
<proteinExistence type="predicted"/>
<accession>A0A6J7BXX0</accession>
<dbReference type="EMBL" id="CAEZWS010000081">
    <property type="protein sequence ID" value="CAB4672809.1"/>
    <property type="molecule type" value="Genomic_DNA"/>
</dbReference>
<dbReference type="EMBL" id="CAFBOE010000003">
    <property type="protein sequence ID" value="CAB4968492.1"/>
    <property type="molecule type" value="Genomic_DNA"/>
</dbReference>
<dbReference type="EMBL" id="CAEZXT010000060">
    <property type="protein sequence ID" value="CAB4702688.1"/>
    <property type="molecule type" value="Genomic_DNA"/>
</dbReference>
<dbReference type="EMBL" id="CAFBQZ010000002">
    <property type="protein sequence ID" value="CAB5069722.1"/>
    <property type="molecule type" value="Genomic_DNA"/>
</dbReference>